<dbReference type="VEuPathDB" id="FungiDB:I7I52_06256"/>
<comment type="caution">
    <text evidence="1">The sequence shown here is derived from an EMBL/GenBank/DDBJ whole genome shotgun (WGS) entry which is preliminary data.</text>
</comment>
<name>A0A8H7YRG0_AJECA</name>
<dbReference type="AlphaFoldDB" id="A0A8H7YRG0"/>
<accession>A0A8H7YRG0</accession>
<reference evidence="1 2" key="1">
    <citation type="submission" date="2021-01" db="EMBL/GenBank/DDBJ databases">
        <title>Chromosome-level genome assembly of a human fungal pathogen reveals clustering of transcriptionally co-regulated genes.</title>
        <authorList>
            <person name="Voorhies M."/>
            <person name="Cohen S."/>
            <person name="Shea T.P."/>
            <person name="Petrus S."/>
            <person name="Munoz J.F."/>
            <person name="Poplawski S."/>
            <person name="Goldman W.E."/>
            <person name="Michael T."/>
            <person name="Cuomo C.A."/>
            <person name="Sil A."/>
            <person name="Beyhan S."/>
        </authorList>
    </citation>
    <scope>NUCLEOTIDE SEQUENCE [LARGE SCALE GENOMIC DNA]</scope>
    <source>
        <strain evidence="1 2">G184AR</strain>
    </source>
</reference>
<evidence type="ECO:0000313" key="2">
    <source>
        <dbReference type="Proteomes" id="UP000670092"/>
    </source>
</evidence>
<evidence type="ECO:0000313" key="1">
    <source>
        <dbReference type="EMBL" id="KAG5295841.1"/>
    </source>
</evidence>
<dbReference type="OrthoDB" id="10558182at2759"/>
<protein>
    <submittedName>
        <fullName evidence="1">Uncharacterized protein</fullName>
    </submittedName>
</protein>
<proteinExistence type="predicted"/>
<sequence>MPKILLRLSRLGTWNLAAHSVARRRCRRRRMRGRARQKPDVGQWDERDLKWAIRVRPRGLVRKGWAVEKAKQANMVW</sequence>
<dbReference type="EMBL" id="JAEVHI010000003">
    <property type="protein sequence ID" value="KAG5295841.1"/>
    <property type="molecule type" value="Genomic_DNA"/>
</dbReference>
<organism evidence="1 2">
    <name type="scientific">Ajellomyces capsulatus</name>
    <name type="common">Darling's disease fungus</name>
    <name type="synonym">Histoplasma capsulatum</name>
    <dbReference type="NCBI Taxonomy" id="5037"/>
    <lineage>
        <taxon>Eukaryota</taxon>
        <taxon>Fungi</taxon>
        <taxon>Dikarya</taxon>
        <taxon>Ascomycota</taxon>
        <taxon>Pezizomycotina</taxon>
        <taxon>Eurotiomycetes</taxon>
        <taxon>Eurotiomycetidae</taxon>
        <taxon>Onygenales</taxon>
        <taxon>Ajellomycetaceae</taxon>
        <taxon>Histoplasma</taxon>
    </lineage>
</organism>
<gene>
    <name evidence="1" type="ORF">I7I52_06256</name>
</gene>
<dbReference type="Proteomes" id="UP000670092">
    <property type="component" value="Unassembled WGS sequence"/>
</dbReference>